<name>A0A7C4U7C1_UNCW3</name>
<dbReference type="SUPFAM" id="SSF159468">
    <property type="entry name" value="AtpF-like"/>
    <property type="match status" value="1"/>
</dbReference>
<proteinExistence type="inferred from homology"/>
<dbReference type="Gene3D" id="3.40.50.10580">
    <property type="entry name" value="ATPase, V1 complex, subunit F"/>
    <property type="match status" value="1"/>
</dbReference>
<evidence type="ECO:0000256" key="2">
    <source>
        <dbReference type="ARBA" id="ARBA00022448"/>
    </source>
</evidence>
<comment type="similarity">
    <text evidence="1">Belongs to the V-ATPase F subunit family.</text>
</comment>
<dbReference type="InterPro" id="IPR036906">
    <property type="entry name" value="ATPase_V1_fsu_sf"/>
</dbReference>
<reference evidence="4" key="1">
    <citation type="journal article" date="2020" name="mSystems">
        <title>Genome- and Community-Level Interaction Insights into Carbon Utilization and Element Cycling Functions of Hydrothermarchaeota in Hydrothermal Sediment.</title>
        <authorList>
            <person name="Zhou Z."/>
            <person name="Liu Y."/>
            <person name="Xu W."/>
            <person name="Pan J."/>
            <person name="Luo Z.H."/>
            <person name="Li M."/>
        </authorList>
    </citation>
    <scope>NUCLEOTIDE SEQUENCE [LARGE SCALE GENOMIC DNA]</scope>
    <source>
        <strain evidence="4">SpSt-780</strain>
    </source>
</reference>
<accession>A0A7C4U7C1</accession>
<dbReference type="EMBL" id="DTHG01000065">
    <property type="protein sequence ID" value="HGW91913.1"/>
    <property type="molecule type" value="Genomic_DNA"/>
</dbReference>
<sequence>MKVAVFGPKELVLTFKGLGIDVFFKGEKNEEELKKIIENGYKLILVSEDVLADINYRDYIYLPDITLLPIPGITGKEGIGKSILREILKKAVGIDVGGLND</sequence>
<dbReference type="AlphaFoldDB" id="A0A7C4U7C1"/>
<keyword evidence="3" id="KW-0406">Ion transport</keyword>
<protein>
    <recommendedName>
        <fullName evidence="5">V-type ATP synthase subunit F</fullName>
    </recommendedName>
</protein>
<keyword evidence="2" id="KW-0813">Transport</keyword>
<evidence type="ECO:0008006" key="5">
    <source>
        <dbReference type="Google" id="ProtNLM"/>
    </source>
</evidence>
<dbReference type="Pfam" id="PF01990">
    <property type="entry name" value="ATP-synt_F"/>
    <property type="match status" value="1"/>
</dbReference>
<dbReference type="InterPro" id="IPR008218">
    <property type="entry name" value="ATPase_V1-cplx_f_g_su"/>
</dbReference>
<dbReference type="GO" id="GO:0046961">
    <property type="term" value="F:proton-transporting ATPase activity, rotational mechanism"/>
    <property type="evidence" value="ECO:0007669"/>
    <property type="project" value="InterPro"/>
</dbReference>
<evidence type="ECO:0000256" key="3">
    <source>
        <dbReference type="ARBA" id="ARBA00023065"/>
    </source>
</evidence>
<gene>
    <name evidence="4" type="ORF">ENV67_05165</name>
</gene>
<organism evidence="4">
    <name type="scientific">candidate division WOR-3 bacterium</name>
    <dbReference type="NCBI Taxonomy" id="2052148"/>
    <lineage>
        <taxon>Bacteria</taxon>
        <taxon>Bacteria division WOR-3</taxon>
    </lineage>
</organism>
<evidence type="ECO:0000313" key="4">
    <source>
        <dbReference type="EMBL" id="HGW91913.1"/>
    </source>
</evidence>
<evidence type="ECO:0000256" key="1">
    <source>
        <dbReference type="ARBA" id="ARBA00010148"/>
    </source>
</evidence>
<comment type="caution">
    <text evidence="4">The sequence shown here is derived from an EMBL/GenBank/DDBJ whole genome shotgun (WGS) entry which is preliminary data.</text>
</comment>